<dbReference type="Gene3D" id="6.10.250.2200">
    <property type="match status" value="1"/>
</dbReference>
<keyword evidence="5" id="KW-1185">Reference proteome</keyword>
<evidence type="ECO:0000313" key="4">
    <source>
        <dbReference type="EMBL" id="KAG5854619.1"/>
    </source>
</evidence>
<dbReference type="Pfam" id="PF14739">
    <property type="entry name" value="DUF4472"/>
    <property type="match status" value="1"/>
</dbReference>
<organism evidence="4 5">
    <name type="scientific">Anguilla anguilla</name>
    <name type="common">European freshwater eel</name>
    <name type="synonym">Muraena anguilla</name>
    <dbReference type="NCBI Taxonomy" id="7936"/>
    <lineage>
        <taxon>Eukaryota</taxon>
        <taxon>Metazoa</taxon>
        <taxon>Chordata</taxon>
        <taxon>Craniata</taxon>
        <taxon>Vertebrata</taxon>
        <taxon>Euteleostomi</taxon>
        <taxon>Actinopterygii</taxon>
        <taxon>Neopterygii</taxon>
        <taxon>Teleostei</taxon>
        <taxon>Anguilliformes</taxon>
        <taxon>Anguillidae</taxon>
        <taxon>Anguilla</taxon>
    </lineage>
</organism>
<gene>
    <name evidence="4" type="ORF">ANANG_G00039740</name>
</gene>
<feature type="coiled-coil region" evidence="1">
    <location>
        <begin position="244"/>
        <end position="327"/>
    </location>
</feature>
<dbReference type="EMBL" id="JAFIRN010000002">
    <property type="protein sequence ID" value="KAG5854619.1"/>
    <property type="molecule type" value="Genomic_DNA"/>
</dbReference>
<feature type="region of interest" description="Disordered" evidence="2">
    <location>
        <begin position="572"/>
        <end position="597"/>
    </location>
</feature>
<feature type="compositionally biased region" description="Polar residues" evidence="2">
    <location>
        <begin position="487"/>
        <end position="501"/>
    </location>
</feature>
<dbReference type="AlphaFoldDB" id="A0A9D3MTD3"/>
<dbReference type="GO" id="GO:0005737">
    <property type="term" value="C:cytoplasm"/>
    <property type="evidence" value="ECO:0007669"/>
    <property type="project" value="TreeGrafter"/>
</dbReference>
<dbReference type="PANTHER" id="PTHR22106">
    <property type="entry name" value="COILED-COIL DOMAIN-CONTAINING PROTEIN 78"/>
    <property type="match status" value="1"/>
</dbReference>
<dbReference type="Proteomes" id="UP001044222">
    <property type="component" value="Unassembled WGS sequence"/>
</dbReference>
<dbReference type="OrthoDB" id="2113965at2759"/>
<feature type="domain" description="DUF4472" evidence="3">
    <location>
        <begin position="72"/>
        <end position="178"/>
    </location>
</feature>
<evidence type="ECO:0000313" key="5">
    <source>
        <dbReference type="Proteomes" id="UP001044222"/>
    </source>
</evidence>
<feature type="region of interest" description="Disordered" evidence="2">
    <location>
        <begin position="480"/>
        <end position="507"/>
    </location>
</feature>
<feature type="coiled-coil region" evidence="1">
    <location>
        <begin position="440"/>
        <end position="474"/>
    </location>
</feature>
<feature type="coiled-coil region" evidence="1">
    <location>
        <begin position="94"/>
        <end position="128"/>
    </location>
</feature>
<proteinExistence type="predicted"/>
<name>A0A9D3MTD3_ANGAN</name>
<evidence type="ECO:0000256" key="1">
    <source>
        <dbReference type="SAM" id="Coils"/>
    </source>
</evidence>
<dbReference type="InterPro" id="IPR029329">
    <property type="entry name" value="DUF4472"/>
</dbReference>
<reference evidence="4" key="1">
    <citation type="submission" date="2021-01" db="EMBL/GenBank/DDBJ databases">
        <title>A chromosome-scale assembly of European eel, Anguilla anguilla.</title>
        <authorList>
            <person name="Henkel C."/>
            <person name="Jong-Raadsen S.A."/>
            <person name="Dufour S."/>
            <person name="Weltzien F.-A."/>
            <person name="Palstra A.P."/>
            <person name="Pelster B."/>
            <person name="Spaink H.P."/>
            <person name="Van Den Thillart G.E."/>
            <person name="Jansen H."/>
            <person name="Zahm M."/>
            <person name="Klopp C."/>
            <person name="Cedric C."/>
            <person name="Louis A."/>
            <person name="Berthelot C."/>
            <person name="Parey E."/>
            <person name="Roest Crollius H."/>
            <person name="Montfort J."/>
            <person name="Robinson-Rechavi M."/>
            <person name="Bucao C."/>
            <person name="Bouchez O."/>
            <person name="Gislard M."/>
            <person name="Lluch J."/>
            <person name="Milhes M."/>
            <person name="Lampietro C."/>
            <person name="Lopez Roques C."/>
            <person name="Donnadieu C."/>
            <person name="Braasch I."/>
            <person name="Desvignes T."/>
            <person name="Postlethwait J."/>
            <person name="Bobe J."/>
            <person name="Guiguen Y."/>
            <person name="Dirks R."/>
        </authorList>
    </citation>
    <scope>NUCLEOTIDE SEQUENCE</scope>
    <source>
        <strain evidence="4">Tag_6206</strain>
        <tissue evidence="4">Liver</tissue>
    </source>
</reference>
<feature type="coiled-coil region" evidence="1">
    <location>
        <begin position="20"/>
        <end position="54"/>
    </location>
</feature>
<dbReference type="InterPro" id="IPR039873">
    <property type="entry name" value="CCDC78"/>
</dbReference>
<accession>A0A9D3MTD3</accession>
<dbReference type="OMA" id="WAGTSKK"/>
<evidence type="ECO:0000256" key="2">
    <source>
        <dbReference type="SAM" id="MobiDB-lite"/>
    </source>
</evidence>
<protein>
    <recommendedName>
        <fullName evidence="3">DUF4472 domain-containing protein</fullName>
    </recommendedName>
</protein>
<evidence type="ECO:0000259" key="3">
    <source>
        <dbReference type="Pfam" id="PF14739"/>
    </source>
</evidence>
<comment type="caution">
    <text evidence="4">The sequence shown here is derived from an EMBL/GenBank/DDBJ whole genome shotgun (WGS) entry which is preliminary data.</text>
</comment>
<dbReference type="PANTHER" id="PTHR22106:SF5">
    <property type="entry name" value="COILED-COIL DOMAIN-CONTAINING PROTEIN 78"/>
    <property type="match status" value="1"/>
</dbReference>
<keyword evidence="1" id="KW-0175">Coiled coil</keyword>
<sequence length="597" mass="69978">MNNTRFNYPHEMESREDGFVNELEDRVRFLTDENVQLRDKNERLFNRLGSLQSKLGQLAGSKTDLSSKLVNCEEEKLKMAKDLIDVQIHTNKMREQYEAETFELKNKILFQENQLMEMEMERDRLHRDIQHTRGRLQVADKSYKELVDEYITLKSNYLVLSESHEKEVCRNEELSAELLSLANAQDSLLRQQENQARSQAVYGETAHELERVRALVSRMSQHRARSEELAASEQERKAVERSILGNQDQIKEELERMKKSYEEQQRRLEEKVVAMGKEQQENKRAIRSTQHKLAEQSAALLSSKSQLKEVEVENSRLQMQVKELNEEYRARLVRYLTDLAEYVDGLSDGQGAQRPPERAQMKNFVDSMLQDVRASYRSREEQLSSAARAYKKRLQKLVKTHEALLIAYRMQREQILALGERGLDPGPPEAHFGLTDSELQVEQSRELQRLREDKARLESQLRDALEQVQHSTEERPLMHQKNVRSHPVQSVSFQESRNSGKITEDGWSDIRKQLREFTHSTQEEQERERAQLITRATVAEEQALELQDYVDKHLGRYKQEVTRLRRLLRTEAGRAHSAQTPEPRALRRSKKTPSYEI</sequence>